<gene>
    <name evidence="1" type="ORF">F964_02815</name>
</gene>
<organism evidence="1 2">
    <name type="scientific">Acinetobacter guillouiae NIPH 991</name>
    <dbReference type="NCBI Taxonomy" id="1217656"/>
    <lineage>
        <taxon>Bacteria</taxon>
        <taxon>Pseudomonadati</taxon>
        <taxon>Pseudomonadota</taxon>
        <taxon>Gammaproteobacteria</taxon>
        <taxon>Moraxellales</taxon>
        <taxon>Moraxellaceae</taxon>
        <taxon>Acinetobacter</taxon>
    </lineage>
</organism>
<dbReference type="Proteomes" id="UP000013148">
    <property type="component" value="Unassembled WGS sequence"/>
</dbReference>
<evidence type="ECO:0000313" key="1">
    <source>
        <dbReference type="EMBL" id="ENV15881.1"/>
    </source>
</evidence>
<comment type="caution">
    <text evidence="1">The sequence shown here is derived from an EMBL/GenBank/DDBJ whole genome shotgun (WGS) entry which is preliminary data.</text>
</comment>
<dbReference type="EMBL" id="APPJ01000012">
    <property type="protein sequence ID" value="ENV15881.1"/>
    <property type="molecule type" value="Genomic_DNA"/>
</dbReference>
<keyword evidence="2" id="KW-1185">Reference proteome</keyword>
<proteinExistence type="predicted"/>
<accession>N8WV68</accession>
<sequence length="35" mass="3817">MNKEVKSSSIVAGVGTDSSRTITLVNYELFKSLKN</sequence>
<dbReference type="AlphaFoldDB" id="N8WV68"/>
<protein>
    <submittedName>
        <fullName evidence="1">Uncharacterized protein</fullName>
    </submittedName>
</protein>
<name>N8WV68_ACIGI</name>
<dbReference type="HOGENOM" id="CLU_3362697_0_0_6"/>
<evidence type="ECO:0000313" key="2">
    <source>
        <dbReference type="Proteomes" id="UP000013148"/>
    </source>
</evidence>
<reference evidence="1 2" key="1">
    <citation type="submission" date="2013-02" db="EMBL/GenBank/DDBJ databases">
        <title>The Genome Sequence of Acinetobacter guillouiae NIPH 991.</title>
        <authorList>
            <consortium name="The Broad Institute Genome Sequencing Platform"/>
            <consortium name="The Broad Institute Genome Sequencing Center for Infectious Disease"/>
            <person name="Cerqueira G."/>
            <person name="Feldgarden M."/>
            <person name="Courvalin P."/>
            <person name="Perichon B."/>
            <person name="Grillot-Courvalin C."/>
            <person name="Clermont D."/>
            <person name="Rocha E."/>
            <person name="Yoon E.-J."/>
            <person name="Nemec A."/>
            <person name="Walker B."/>
            <person name="Young S.K."/>
            <person name="Zeng Q."/>
            <person name="Gargeya S."/>
            <person name="Fitzgerald M."/>
            <person name="Haas B."/>
            <person name="Abouelleil A."/>
            <person name="Alvarado L."/>
            <person name="Arachchi H.M."/>
            <person name="Berlin A.M."/>
            <person name="Chapman S.B."/>
            <person name="Dewar J."/>
            <person name="Goldberg J."/>
            <person name="Griggs A."/>
            <person name="Gujja S."/>
            <person name="Hansen M."/>
            <person name="Howarth C."/>
            <person name="Imamovic A."/>
            <person name="Larimer J."/>
            <person name="McCowan C."/>
            <person name="Murphy C."/>
            <person name="Neiman D."/>
            <person name="Pearson M."/>
            <person name="Priest M."/>
            <person name="Roberts A."/>
            <person name="Saif S."/>
            <person name="Shea T."/>
            <person name="Sisk P."/>
            <person name="Sykes S."/>
            <person name="Wortman J."/>
            <person name="Nusbaum C."/>
            <person name="Birren B."/>
        </authorList>
    </citation>
    <scope>NUCLEOTIDE SEQUENCE [LARGE SCALE GENOMIC DNA]</scope>
    <source>
        <strain evidence="1 2">NIPH 991</strain>
    </source>
</reference>